<dbReference type="InterPro" id="IPR001421">
    <property type="entry name" value="ATP8_metazoa"/>
</dbReference>
<keyword evidence="10 15" id="KW-0472">Membrane</keyword>
<comment type="similarity">
    <text evidence="2 14">Belongs to the ATPase protein 8 family.</text>
</comment>
<keyword evidence="7 15" id="KW-1133">Transmembrane helix</keyword>
<evidence type="ECO:0000256" key="10">
    <source>
        <dbReference type="ARBA" id="ARBA00023136"/>
    </source>
</evidence>
<keyword evidence="4 14" id="KW-0138">CF(0)</keyword>
<evidence type="ECO:0000256" key="12">
    <source>
        <dbReference type="ARBA" id="ARBA00053067"/>
    </source>
</evidence>
<dbReference type="EMBL" id="KY938883">
    <property type="protein sequence ID" value="ASU92666.1"/>
    <property type="molecule type" value="Genomic_DNA"/>
</dbReference>
<evidence type="ECO:0000256" key="5">
    <source>
        <dbReference type="ARBA" id="ARBA00022692"/>
    </source>
</evidence>
<organism evidence="16">
    <name type="scientific">Hippocampus sindonis</name>
    <name type="common">Dhiho's seahorse</name>
    <dbReference type="NCBI Taxonomy" id="240657"/>
    <lineage>
        <taxon>Eukaryota</taxon>
        <taxon>Metazoa</taxon>
        <taxon>Chordata</taxon>
        <taxon>Craniata</taxon>
        <taxon>Vertebrata</taxon>
        <taxon>Euteleostomi</taxon>
        <taxon>Actinopterygii</taxon>
        <taxon>Neopterygii</taxon>
        <taxon>Teleostei</taxon>
        <taxon>Neoteleostei</taxon>
        <taxon>Acanthomorphata</taxon>
        <taxon>Syngnathiaria</taxon>
        <taxon>Syngnathiformes</taxon>
        <taxon>Syngnathoidei</taxon>
        <taxon>Syngnathidae</taxon>
        <taxon>Hippocampus</taxon>
    </lineage>
</organism>
<keyword evidence="8 14" id="KW-0406">Ion transport</keyword>
<comment type="subcellular location">
    <subcellularLocation>
        <location evidence="1 14">Mitochondrion membrane</location>
        <topology evidence="1 14">Single-pass membrane protein</topology>
    </subcellularLocation>
</comment>
<protein>
    <recommendedName>
        <fullName evidence="14">ATP synthase complex subunit 8</fullName>
    </recommendedName>
</protein>
<evidence type="ECO:0000256" key="9">
    <source>
        <dbReference type="ARBA" id="ARBA00023128"/>
    </source>
</evidence>
<dbReference type="GeneID" id="33942464"/>
<keyword evidence="5 14" id="KW-0812">Transmembrane</keyword>
<keyword evidence="11" id="KW-0066">ATP synthesis</keyword>
<keyword evidence="3 14" id="KW-0813">Transport</keyword>
<evidence type="ECO:0000256" key="15">
    <source>
        <dbReference type="SAM" id="Phobius"/>
    </source>
</evidence>
<evidence type="ECO:0000256" key="8">
    <source>
        <dbReference type="ARBA" id="ARBA00023065"/>
    </source>
</evidence>
<evidence type="ECO:0000256" key="13">
    <source>
        <dbReference type="ARBA" id="ARBA00064647"/>
    </source>
</evidence>
<evidence type="ECO:0000256" key="4">
    <source>
        <dbReference type="ARBA" id="ARBA00022547"/>
    </source>
</evidence>
<dbReference type="GO" id="GO:0045259">
    <property type="term" value="C:proton-transporting ATP synthase complex"/>
    <property type="evidence" value="ECO:0007669"/>
    <property type="project" value="UniProtKB-KW"/>
</dbReference>
<accession>A0A343J2M4</accession>
<geneLocation type="mitochondrion" evidence="16"/>
<dbReference type="PANTHER" id="PTHR39937:SF1">
    <property type="entry name" value="ATP SYNTHASE PROTEIN 8"/>
    <property type="match status" value="1"/>
</dbReference>
<dbReference type="PANTHER" id="PTHR39937">
    <property type="entry name" value="ATP SYNTHASE PROTEIN 8"/>
    <property type="match status" value="1"/>
</dbReference>
<feature type="transmembrane region" description="Helical" evidence="15">
    <location>
        <begin position="6"/>
        <end position="24"/>
    </location>
</feature>
<dbReference type="AlphaFoldDB" id="A0A343J2M4"/>
<evidence type="ECO:0000313" key="16">
    <source>
        <dbReference type="EMBL" id="ASU92666.1"/>
    </source>
</evidence>
<evidence type="ECO:0000256" key="11">
    <source>
        <dbReference type="ARBA" id="ARBA00023310"/>
    </source>
</evidence>
<evidence type="ECO:0000256" key="14">
    <source>
        <dbReference type="RuleBase" id="RU003661"/>
    </source>
</evidence>
<dbReference type="GO" id="GO:0015986">
    <property type="term" value="P:proton motive force-driven ATP synthesis"/>
    <property type="evidence" value="ECO:0007669"/>
    <property type="project" value="InterPro"/>
</dbReference>
<evidence type="ECO:0000256" key="3">
    <source>
        <dbReference type="ARBA" id="ARBA00022448"/>
    </source>
</evidence>
<dbReference type="RefSeq" id="YP_009424520.1">
    <property type="nucleotide sequence ID" value="NC_035827.1"/>
</dbReference>
<dbReference type="CTD" id="4509"/>
<keyword evidence="6 14" id="KW-0375">Hydrogen ion transport</keyword>
<reference evidence="16" key="1">
    <citation type="submission" date="2017-04" db="EMBL/GenBank/DDBJ databases">
        <title>The complete mitochondrial DNA genome of Hippocampus sindonis (Gasterosteiformes: Syngnathidae).</title>
        <authorList>
            <person name="Kim G."/>
            <person name="Kim H.-W."/>
        </authorList>
    </citation>
    <scope>NUCLEOTIDE SEQUENCE</scope>
</reference>
<comment type="subunit">
    <text evidence="13">Component of the ATP synthase complex composed at least of ATP5F1A/subunit alpha, ATP5F1B/subunit beta, ATP5MC1/subunit c (homooctomer), MT-ATP6/subunit a, MT-ATP8/subunit 8, ATP5ME/subunit e, ATP5MF/subunit f, ATP5MG/subunit g, ATP5MK/subunit k, ATP5MJ/subunit j, ATP5F1C/subunit gamma, ATP5F1D/subunit delta, ATP5F1E/subunit epsilon, ATP5PF/subunit F6, ATP5PB/subunit b, ATP5PD/subunit d, ATP5PO/subunit OSCP. ATP synthase complex consists of a soluble F(1) head domain (subunits alpha(3) and beta(3)) - the catalytic core - and a membrane F(0) domain - the membrane proton channel (subunits c, a, 8, e, f, g, k and j). These two domains are linked by a central stalk (subunits gamma, delta, and epsilon) rotating inside the F1 region and a stationary peripheral stalk (subunits F6, b, d, and OSCP).</text>
</comment>
<comment type="function">
    <text evidence="12">Subunit 8, of the mitochondrial membrane ATP synthase complex (F(1)F(0) ATP synthase or Complex V) that produces ATP from ADP in the presence of a proton gradient across the membrane which is generated by electron transport complexes of the respiratory chain. ATP synthase complex consist of a soluble F(1) head domain - the catalytic core - and a membrane F(1) domain - the membrane proton channel. These two domains are linked by a central stalk rotating inside the F(1) region and a stationary peripheral stalk. During catalysis, ATP synthesis in the catalytic domain of F(1) is coupled via a rotary mechanism of the central stalk subunits to proton translocation. In vivo, can only synthesize ATP although its ATP hydrolase activity can be activated artificially in vitro. Part of the complex F(0) domain.</text>
</comment>
<dbReference type="InterPro" id="IPR050635">
    <property type="entry name" value="ATPase_protein_8"/>
</dbReference>
<evidence type="ECO:0000256" key="1">
    <source>
        <dbReference type="ARBA" id="ARBA00004304"/>
    </source>
</evidence>
<evidence type="ECO:0000256" key="7">
    <source>
        <dbReference type="ARBA" id="ARBA00022989"/>
    </source>
</evidence>
<gene>
    <name evidence="16" type="primary">ATP8</name>
</gene>
<evidence type="ECO:0000256" key="2">
    <source>
        <dbReference type="ARBA" id="ARBA00008892"/>
    </source>
</evidence>
<dbReference type="GO" id="GO:0031966">
    <property type="term" value="C:mitochondrial membrane"/>
    <property type="evidence" value="ECO:0007669"/>
    <property type="project" value="UniProtKB-SubCell"/>
</dbReference>
<dbReference type="GO" id="GO:0015078">
    <property type="term" value="F:proton transmembrane transporter activity"/>
    <property type="evidence" value="ECO:0007669"/>
    <property type="project" value="InterPro"/>
</dbReference>
<evidence type="ECO:0000256" key="6">
    <source>
        <dbReference type="ARBA" id="ARBA00022781"/>
    </source>
</evidence>
<name>A0A343J2M4_9TELE</name>
<keyword evidence="9 14" id="KW-0496">Mitochondrion</keyword>
<dbReference type="Pfam" id="PF00895">
    <property type="entry name" value="ATP-synt_8"/>
    <property type="match status" value="1"/>
</dbReference>
<proteinExistence type="inferred from homology"/>
<sequence length="55" mass="6725">MPQLNPLPWLMILMFTWLIFITLIPPKVKAHKYPYEPNVPNSKKLEPTPWNWQWH</sequence>